<dbReference type="EMBL" id="JADEWF010000010">
    <property type="protein sequence ID" value="MBE9218111.1"/>
    <property type="molecule type" value="Genomic_DNA"/>
</dbReference>
<evidence type="ECO:0000313" key="2">
    <source>
        <dbReference type="Proteomes" id="UP000597867"/>
    </source>
</evidence>
<comment type="caution">
    <text evidence="1">The sequence shown here is derived from an EMBL/GenBank/DDBJ whole genome shotgun (WGS) entry which is preliminary data.</text>
</comment>
<sequence length="56" mass="6606">MNTSWYNSVVEHRQRVLHNLADTLNARFVYRKRVSILWSFWDGGNSGLRKISLKPS</sequence>
<organism evidence="1 2">
    <name type="scientific">Dolichospermum flos-aquae LEGE 04289</name>
    <dbReference type="NCBI Taxonomy" id="1828708"/>
    <lineage>
        <taxon>Bacteria</taxon>
        <taxon>Bacillati</taxon>
        <taxon>Cyanobacteriota</taxon>
        <taxon>Cyanophyceae</taxon>
        <taxon>Nostocales</taxon>
        <taxon>Aphanizomenonaceae</taxon>
        <taxon>Dolichospermum</taxon>
    </lineage>
</organism>
<protein>
    <submittedName>
        <fullName evidence="1">Uncharacterized protein</fullName>
    </submittedName>
</protein>
<dbReference type="Proteomes" id="UP000597867">
    <property type="component" value="Unassembled WGS sequence"/>
</dbReference>
<name>A0ACC5PXJ8_DOLFA</name>
<keyword evidence="2" id="KW-1185">Reference proteome</keyword>
<accession>A0ACC5PXJ8</accession>
<proteinExistence type="predicted"/>
<evidence type="ECO:0000313" key="1">
    <source>
        <dbReference type="EMBL" id="MBE9218111.1"/>
    </source>
</evidence>
<reference evidence="1" key="1">
    <citation type="submission" date="2020-10" db="EMBL/GenBank/DDBJ databases">
        <authorList>
            <person name="Castelo-Branco R."/>
            <person name="Eusebio N."/>
            <person name="Adriana R."/>
            <person name="Vieira A."/>
            <person name="Brugerolle De Fraissinette N."/>
            <person name="Rezende De Castro R."/>
            <person name="Schneider M.P."/>
            <person name="Vasconcelos V."/>
            <person name="Leao P.N."/>
        </authorList>
    </citation>
    <scope>NUCLEOTIDE SEQUENCE</scope>
    <source>
        <strain evidence="1">LEGE 04289</strain>
    </source>
</reference>
<gene>
    <name evidence="1" type="ORF">IQ222_04735</name>
</gene>